<feature type="binding site" evidence="1">
    <location>
        <begin position="125"/>
        <end position="127"/>
    </location>
    <ligand>
        <name>S-adenosyl-L-methionine</name>
        <dbReference type="ChEBI" id="CHEBI:59789"/>
    </ligand>
</feature>
<dbReference type="InterPro" id="IPR033684">
    <property type="entry name" value="EFM6"/>
</dbReference>
<dbReference type="HAMAP" id="MF_03198">
    <property type="entry name" value="Methyltr_EFM6"/>
    <property type="match status" value="1"/>
</dbReference>
<evidence type="ECO:0000256" key="1">
    <source>
        <dbReference type="HAMAP-Rule" id="MF_03198"/>
    </source>
</evidence>
<dbReference type="InterPro" id="IPR029063">
    <property type="entry name" value="SAM-dependent_MTases_sf"/>
</dbReference>
<reference evidence="2 3" key="1">
    <citation type="submission" date="2024-04" db="EMBL/GenBank/DDBJ databases">
        <title>genome sequences of Mucor flavus KT1a and Helicostylum pulchrum KT1b strains isolated from the surface of a dry-aged beef.</title>
        <authorList>
            <person name="Toyotome T."/>
            <person name="Hosono M."/>
            <person name="Torimaru M."/>
            <person name="Fukuda K."/>
            <person name="Mikami N."/>
        </authorList>
    </citation>
    <scope>NUCLEOTIDE SEQUENCE [LARGE SCALE GENOMIC DNA]</scope>
    <source>
        <strain evidence="2 3">KT1a</strain>
    </source>
</reference>
<dbReference type="Pfam" id="PF10294">
    <property type="entry name" value="Methyltransf_16"/>
    <property type="match status" value="1"/>
</dbReference>
<protein>
    <recommendedName>
        <fullName evidence="1">Protein-lysine N-methyltransferase EFM6</fullName>
        <ecNumber evidence="1">2.1.1.-</ecNumber>
    </recommendedName>
    <alternativeName>
        <fullName evidence="1">Elongation factor methyltransferase 6</fullName>
    </alternativeName>
</protein>
<feature type="binding site" evidence="1">
    <location>
        <position position="195"/>
    </location>
    <ligand>
        <name>S-adenosyl-L-methionine</name>
        <dbReference type="ChEBI" id="CHEBI:59789"/>
    </ligand>
</feature>
<keyword evidence="1" id="KW-0808">Transferase</keyword>
<comment type="function">
    <text evidence="1">S-adenosyl-L-methionine-dependent protein-lysine N-methyltransferase that methylates elongation factor 1-alpha.</text>
</comment>
<proteinExistence type="inferred from homology"/>
<keyword evidence="1" id="KW-0963">Cytoplasm</keyword>
<accession>A0ABP9YQJ9</accession>
<dbReference type="Gene3D" id="3.40.50.150">
    <property type="entry name" value="Vaccinia Virus protein VP39"/>
    <property type="match status" value="1"/>
</dbReference>
<evidence type="ECO:0000313" key="2">
    <source>
        <dbReference type="EMBL" id="GAA5809092.1"/>
    </source>
</evidence>
<dbReference type="PANTHER" id="PTHR14614">
    <property type="entry name" value="HEPATOCELLULAR CARCINOMA-ASSOCIATED ANTIGEN"/>
    <property type="match status" value="1"/>
</dbReference>
<dbReference type="PANTHER" id="PTHR14614:SF132">
    <property type="entry name" value="PROTEIN-LYSINE METHYLTRANSFERASE C42C1.13"/>
    <property type="match status" value="1"/>
</dbReference>
<keyword evidence="1" id="KW-0489">Methyltransferase</keyword>
<feature type="binding site" evidence="1">
    <location>
        <position position="94"/>
    </location>
    <ligand>
        <name>S-adenosyl-L-methionine</name>
        <dbReference type="ChEBI" id="CHEBI:59789"/>
    </ligand>
</feature>
<dbReference type="EMBL" id="BAABUK010000004">
    <property type="protein sequence ID" value="GAA5809092.1"/>
    <property type="molecule type" value="Genomic_DNA"/>
</dbReference>
<gene>
    <name evidence="1" type="primary">EFM6</name>
    <name evidence="2" type="ORF">MFLAVUS_002495</name>
</gene>
<evidence type="ECO:0000313" key="3">
    <source>
        <dbReference type="Proteomes" id="UP001473302"/>
    </source>
</evidence>
<comment type="caution">
    <text evidence="2">The sequence shown here is derived from an EMBL/GenBank/DDBJ whole genome shotgun (WGS) entry which is preliminary data.</text>
</comment>
<organism evidence="2 3">
    <name type="scientific">Mucor flavus</name>
    <dbReference type="NCBI Taxonomy" id="439312"/>
    <lineage>
        <taxon>Eukaryota</taxon>
        <taxon>Fungi</taxon>
        <taxon>Fungi incertae sedis</taxon>
        <taxon>Mucoromycota</taxon>
        <taxon>Mucoromycotina</taxon>
        <taxon>Mucoromycetes</taxon>
        <taxon>Mucorales</taxon>
        <taxon>Mucorineae</taxon>
        <taxon>Mucoraceae</taxon>
        <taxon>Mucor</taxon>
    </lineage>
</organism>
<dbReference type="EC" id="2.1.1.-" evidence="1"/>
<sequence length="274" mass="31620">MQKTLVCSLNAIFKIDYCIGFNFDGLIHPSRKNWRIKHITLSMNTNNTNLAEYGDFEQREQEVTAHIGKIEIKGLTEPILLSQDLSSGCGGKIWECTQIILEYLAWKREQSQHTLFKDQTIVEIGAGTGLVGLAVAKLCPDIKQMVITDQINMMNLMQENIKLNHLDALVEAKVLNWGEKIEQPELLNADVILASDCIYHEEAFPILADTFLSLTTNEKTVIYLAYRKRRNADKRFFQLAKKKFEFVEVMEDPKRDEYTRQGMRLFIVKRKVMK</sequence>
<keyword evidence="1" id="KW-0949">S-adenosyl-L-methionine</keyword>
<dbReference type="Proteomes" id="UP001473302">
    <property type="component" value="Unassembled WGS sequence"/>
</dbReference>
<comment type="similarity">
    <text evidence="1">Belongs to the class I-like SAM-binding methyltransferase superfamily. METTL21 family. EFM6 subfamily.</text>
</comment>
<name>A0ABP9YQJ9_9FUNG</name>
<dbReference type="InterPro" id="IPR019410">
    <property type="entry name" value="Methyltransf_16"/>
</dbReference>
<feature type="binding site" evidence="1">
    <location>
        <position position="149"/>
    </location>
    <ligand>
        <name>S-adenosyl-L-methionine</name>
        <dbReference type="ChEBI" id="CHEBI:59789"/>
    </ligand>
</feature>
<keyword evidence="3" id="KW-1185">Reference proteome</keyword>
<dbReference type="SUPFAM" id="SSF53335">
    <property type="entry name" value="S-adenosyl-L-methionine-dependent methyltransferases"/>
    <property type="match status" value="1"/>
</dbReference>
<feature type="binding site" evidence="1">
    <location>
        <position position="177"/>
    </location>
    <ligand>
        <name>S-adenosyl-L-methionine</name>
        <dbReference type="ChEBI" id="CHEBI:59789"/>
    </ligand>
</feature>
<comment type="subcellular location">
    <subcellularLocation>
        <location evidence="1">Cytoplasm</location>
    </subcellularLocation>
</comment>